<evidence type="ECO:0000313" key="5">
    <source>
        <dbReference type="EMBL" id="KAL3622061.1"/>
    </source>
</evidence>
<name>A0ABD3BYP9_9LAMI</name>
<keyword evidence="6" id="KW-1185">Reference proteome</keyword>
<dbReference type="PANTHER" id="PTHR31286:SF178">
    <property type="entry name" value="DUF4283 DOMAIN-CONTAINING PROTEIN"/>
    <property type="match status" value="1"/>
</dbReference>
<dbReference type="Pfam" id="PF14111">
    <property type="entry name" value="DUF4283"/>
    <property type="match status" value="1"/>
</dbReference>
<evidence type="ECO:0000259" key="2">
    <source>
        <dbReference type="Pfam" id="PF03372"/>
    </source>
</evidence>
<reference evidence="6" key="1">
    <citation type="journal article" date="2024" name="IScience">
        <title>Strigolactones Initiate the Formation of Haustorium-like Structures in Castilleja.</title>
        <authorList>
            <person name="Buerger M."/>
            <person name="Peterson D."/>
            <person name="Chory J."/>
        </authorList>
    </citation>
    <scope>NUCLEOTIDE SEQUENCE [LARGE SCALE GENOMIC DNA]</scope>
</reference>
<dbReference type="InterPro" id="IPR005135">
    <property type="entry name" value="Endo/exonuclease/phosphatase"/>
</dbReference>
<feature type="domain" description="Endonuclease/exonuclease/phosphatase" evidence="2">
    <location>
        <begin position="523"/>
        <end position="649"/>
    </location>
</feature>
<gene>
    <name evidence="5" type="ORF">CASFOL_034257</name>
</gene>
<dbReference type="PANTHER" id="PTHR31286">
    <property type="entry name" value="GLYCINE-RICH CELL WALL STRUCTURAL PROTEIN 1.8-LIKE"/>
    <property type="match status" value="1"/>
</dbReference>
<evidence type="ECO:0000259" key="4">
    <source>
        <dbReference type="Pfam" id="PF14392"/>
    </source>
</evidence>
<evidence type="ECO:0008006" key="7">
    <source>
        <dbReference type="Google" id="ProtNLM"/>
    </source>
</evidence>
<evidence type="ECO:0000259" key="3">
    <source>
        <dbReference type="Pfam" id="PF14111"/>
    </source>
</evidence>
<dbReference type="Pfam" id="PF03372">
    <property type="entry name" value="Exo_endo_phos"/>
    <property type="match status" value="1"/>
</dbReference>
<dbReference type="AlphaFoldDB" id="A0ABD3BYP9"/>
<organism evidence="5 6">
    <name type="scientific">Castilleja foliolosa</name>
    <dbReference type="NCBI Taxonomy" id="1961234"/>
    <lineage>
        <taxon>Eukaryota</taxon>
        <taxon>Viridiplantae</taxon>
        <taxon>Streptophyta</taxon>
        <taxon>Embryophyta</taxon>
        <taxon>Tracheophyta</taxon>
        <taxon>Spermatophyta</taxon>
        <taxon>Magnoliopsida</taxon>
        <taxon>eudicotyledons</taxon>
        <taxon>Gunneridae</taxon>
        <taxon>Pentapetalae</taxon>
        <taxon>asterids</taxon>
        <taxon>lamiids</taxon>
        <taxon>Lamiales</taxon>
        <taxon>Orobanchaceae</taxon>
        <taxon>Pedicularideae</taxon>
        <taxon>Castillejinae</taxon>
        <taxon>Castilleja</taxon>
    </lineage>
</organism>
<comment type="caution">
    <text evidence="5">The sequence shown here is derived from an EMBL/GenBank/DDBJ whole genome shotgun (WGS) entry which is preliminary data.</text>
</comment>
<accession>A0ABD3BYP9</accession>
<dbReference type="InterPro" id="IPR036691">
    <property type="entry name" value="Endo/exonu/phosph_ase_sf"/>
</dbReference>
<feature type="domain" description="DUF4283" evidence="3">
    <location>
        <begin position="33"/>
        <end position="110"/>
    </location>
</feature>
<dbReference type="Proteomes" id="UP001632038">
    <property type="component" value="Unassembled WGS sequence"/>
</dbReference>
<feature type="compositionally biased region" description="Basic and acidic residues" evidence="1">
    <location>
        <begin position="471"/>
        <end position="485"/>
    </location>
</feature>
<dbReference type="EMBL" id="JAVIJP010000061">
    <property type="protein sequence ID" value="KAL3622061.1"/>
    <property type="molecule type" value="Genomic_DNA"/>
</dbReference>
<feature type="compositionally biased region" description="Polar residues" evidence="1">
    <location>
        <begin position="486"/>
        <end position="495"/>
    </location>
</feature>
<feature type="region of interest" description="Disordered" evidence="1">
    <location>
        <begin position="471"/>
        <end position="507"/>
    </location>
</feature>
<sequence>MAHNTDNPDSLNLEDMIIQNPQTETQNENIDKEYAIIARIIAPKPLNMNAFKTTILKAWNNTSKVQTNLLGDNKMAFIFAEKRDMEKVMNQAWTFRDHQLVTVRWPPDKAHNEIELNRIRFWVHIFGIPVAFVNQGNAEAMGNELGKFVKTDLHSAAQKWKRSLKLQIEIDITKPLSGELEFFMGSKSYLLEVRYERLNDFCHNCGRIGHKGNICGYAKNRSENLGNNNEFGPWLRYENHHIKNPNIHQLDSARNEISDINGQLERNAIRRSSAGNTDLVRNPSLDVNPIPKEGGSCNVHITDKTTIGQDSATVENPNLLLQKELCNTMKDFVSGKNTPLRETPDKGGKKKVDFLLGLDKQKGQIENIEKVVPTGPDPSPTHKRKLITLYQSEAHPNELMSEPEPNTTPIYNSQINPNSQTKNLIPDFHSKIITAISHYKKPKLTNALNTPREIFDDKKLQHYIHEIAHGKPTVRETQDRKDQRDNYQISRSSGSPRLRKNNSDTTISTRLAQPKAVRALKFLISDSKADIVFISEVKTTLSPLISNSLSKLSLTDFCFCPPNGTSGGLILAWKNHINLKVITNNRYFIHASISSDNTNWLFTAVYVPCNYQKKLSFWQEISSLAPLPGVPWLMFGDFNDILDQKEKKGGLPFASSSSHSLQNDLNDNGLIDLGF</sequence>
<dbReference type="Pfam" id="PF14392">
    <property type="entry name" value="zf-CCHC_4"/>
    <property type="match status" value="1"/>
</dbReference>
<feature type="domain" description="Zinc knuckle CX2CX4HX4C" evidence="4">
    <location>
        <begin position="170"/>
        <end position="216"/>
    </location>
</feature>
<evidence type="ECO:0000256" key="1">
    <source>
        <dbReference type="SAM" id="MobiDB-lite"/>
    </source>
</evidence>
<dbReference type="InterPro" id="IPR025558">
    <property type="entry name" value="DUF4283"/>
</dbReference>
<dbReference type="SUPFAM" id="SSF56219">
    <property type="entry name" value="DNase I-like"/>
    <property type="match status" value="1"/>
</dbReference>
<dbReference type="Gene3D" id="3.60.10.10">
    <property type="entry name" value="Endonuclease/exonuclease/phosphatase"/>
    <property type="match status" value="1"/>
</dbReference>
<evidence type="ECO:0000313" key="6">
    <source>
        <dbReference type="Proteomes" id="UP001632038"/>
    </source>
</evidence>
<protein>
    <recommendedName>
        <fullName evidence="7">CCHC-type domain-containing protein</fullName>
    </recommendedName>
</protein>
<dbReference type="InterPro" id="IPR025836">
    <property type="entry name" value="Zn_knuckle_CX2CX4HX4C"/>
</dbReference>
<proteinExistence type="predicted"/>
<dbReference type="InterPro" id="IPR040256">
    <property type="entry name" value="At4g02000-like"/>
</dbReference>